<dbReference type="Gene3D" id="2.40.10.480">
    <property type="match status" value="1"/>
</dbReference>
<evidence type="ECO:0000256" key="7">
    <source>
        <dbReference type="SAM" id="SignalP"/>
    </source>
</evidence>
<evidence type="ECO:0000313" key="10">
    <source>
        <dbReference type="Proteomes" id="UP000230390"/>
    </source>
</evidence>
<evidence type="ECO:0000256" key="2">
    <source>
        <dbReference type="ARBA" id="ARBA00008387"/>
    </source>
</evidence>
<reference evidence="9 10" key="1">
    <citation type="submission" date="2017-10" db="EMBL/GenBank/DDBJ databases">
        <title>Massilia psychrophilum sp. nov., a novel purple-pigmented bacterium isolated from Tianshan glacier, Xinjiang Municipality, China.</title>
        <authorList>
            <person name="Wang H."/>
        </authorList>
    </citation>
    <scope>NUCLEOTIDE SEQUENCE [LARGE SCALE GENOMIC DNA]</scope>
    <source>
        <strain evidence="9 10">JCM 30074</strain>
    </source>
</reference>
<evidence type="ECO:0000256" key="3">
    <source>
        <dbReference type="ARBA" id="ARBA00022558"/>
    </source>
</evidence>
<evidence type="ECO:0000259" key="8">
    <source>
        <dbReference type="Pfam" id="PF05567"/>
    </source>
</evidence>
<dbReference type="GO" id="GO:0046872">
    <property type="term" value="F:metal ion binding"/>
    <property type="evidence" value="ECO:0007669"/>
    <property type="project" value="UniProtKB-KW"/>
</dbReference>
<evidence type="ECO:0000256" key="5">
    <source>
        <dbReference type="ARBA" id="ARBA00022837"/>
    </source>
</evidence>
<dbReference type="GO" id="GO:0009289">
    <property type="term" value="C:pilus"/>
    <property type="evidence" value="ECO:0007669"/>
    <property type="project" value="UniProtKB-SubCell"/>
</dbReference>
<evidence type="ECO:0000256" key="6">
    <source>
        <dbReference type="ARBA" id="ARBA00023263"/>
    </source>
</evidence>
<dbReference type="Proteomes" id="UP000230390">
    <property type="component" value="Unassembled WGS sequence"/>
</dbReference>
<feature type="chain" id="PRO_5013627753" description="PilY1 beta-propeller domain-containing protein" evidence="7">
    <location>
        <begin position="29"/>
        <end position="1145"/>
    </location>
</feature>
<sequence length="1145" mass="120507">MTMQMNKKYYLRAGVAVLALAGLAKVLAAISFNPHAQPIGYVGQPVVSNSNVASGTAKIYSIDYNSNDWSGNLHSYPVTSAGAIDNVDDWGTGGASAQVKAQSVAGTRYIVTMKDGLGIPFQWADLSTAQRSLLDPAKTTPATTASPLVDYVRGSASNEGTGAGEFRPRAYGLGDMIHSTPVYWNDGVNRTVFVGANDGMLHAIDAATGQERFAYIPSVLIGRLGALASQPYVHQYYVDGRMDVKKFTTGSGASATSRTILTGTLGAGGKALFGLDVTNAAAASEALAAAKVLWEITPASTGFGDLGDTYSAPTLLTMPDATNTPALVVGNGYNNTGTTGHAVLYLVNATTGALIHAFDTGSGSIASPNGLSSPSLWDTNNDGKKDTAYAGDIDGHVWKFTLTAPYTASSVTRVYTNTAGAQHAITMAPGLSAHPLGGVMVTFVTGRMFTAADATNTERHFAYGIWDGAPAANDTLLTQTLVEATYTGVTPNIRVRVATTDAPNWTPGVGHHKGWKTELPAGGERVVGDGAFVTGSVFQFMSTNPTINPNLVPPGENWWMQLNVLTGGDTGVTQFDLNNDREFTSDDEVALAPSVVGRDPVGRHMGGGVRSQLIAISADGVDVFQSNYDKNSAPVTTPPVTETTTVVTGDRGVSGGHFDFDVYCYTNCGDGKGTTRGDGYFYIGRNSEAQTNNLYYTHVHEYDDIYDVTGVNMLAPSQGLFKLQRIKHGAAATAGAPAHLPDTPRLEADEEMPATGVTALTTTDPTVKTARNLPSKTFSYEHTTPVQMAGFPTTTSNGTVITTNDKTTYHTTLTTVEPVTTGPRSGNKWPYRMKKVVSQWDTVVTQTSTVPVLRFKVLVANQAYSPAVTLSLVDTTSTYDAKAWQFQNSAGLTAASLHTFRTGPASDLGAIAKMMVNMPLDAFKSKDWGNGTTRAGLHPTNAICVFYNPRLGPLGEWRNGALTIQIVDPNVTDSDIQLNVADRPELGYRIKASRMATRLIAEYTLFWHQPNNKCMGDTGYTITPPQDNEPSDAVAGVKAENGDPAGVFGGEGSGGNGTNPVLTPGTVTTTVNNADGTRTTTTVVTTANTSGGYTITTTVTTEPAVSTNVGIVTGGAVGSTGNIDTGGIDKNAATLGRITWRELQQ</sequence>
<comment type="subcellular location">
    <subcellularLocation>
        <location evidence="1">Fimbrium</location>
    </subcellularLocation>
</comment>
<name>A0A2G8TIG6_9BURK</name>
<evidence type="ECO:0000256" key="1">
    <source>
        <dbReference type="ARBA" id="ARBA00004561"/>
    </source>
</evidence>
<dbReference type="InterPro" id="IPR011047">
    <property type="entry name" value="Quinoprotein_ADH-like_sf"/>
</dbReference>
<dbReference type="EMBL" id="PDOC01000003">
    <property type="protein sequence ID" value="PIL45841.1"/>
    <property type="molecule type" value="Genomic_DNA"/>
</dbReference>
<comment type="similarity">
    <text evidence="2">Belongs to the PilY1 family.</text>
</comment>
<keyword evidence="10" id="KW-1185">Reference proteome</keyword>
<gene>
    <name evidence="9" type="ORF">CR105_07220</name>
</gene>
<keyword evidence="5" id="KW-0106">Calcium</keyword>
<evidence type="ECO:0000313" key="9">
    <source>
        <dbReference type="EMBL" id="PIL45841.1"/>
    </source>
</evidence>
<keyword evidence="3" id="KW-1029">Fimbrium biogenesis</keyword>
<keyword evidence="7" id="KW-0732">Signal</keyword>
<dbReference type="Pfam" id="PF05567">
    <property type="entry name" value="T4P_PilY1"/>
    <property type="match status" value="1"/>
</dbReference>
<dbReference type="OrthoDB" id="7156875at2"/>
<feature type="domain" description="PilY1 beta-propeller" evidence="8">
    <location>
        <begin position="190"/>
        <end position="469"/>
    </location>
</feature>
<keyword evidence="6" id="KW-0281">Fimbrium</keyword>
<organism evidence="9 10">
    <name type="scientific">Massilia eurypsychrophila</name>
    <dbReference type="NCBI Taxonomy" id="1485217"/>
    <lineage>
        <taxon>Bacteria</taxon>
        <taxon>Pseudomonadati</taxon>
        <taxon>Pseudomonadota</taxon>
        <taxon>Betaproteobacteria</taxon>
        <taxon>Burkholderiales</taxon>
        <taxon>Oxalobacteraceae</taxon>
        <taxon>Telluria group</taxon>
        <taxon>Massilia</taxon>
    </lineage>
</organism>
<evidence type="ECO:0000256" key="4">
    <source>
        <dbReference type="ARBA" id="ARBA00022723"/>
    </source>
</evidence>
<dbReference type="InterPro" id="IPR008707">
    <property type="entry name" value="B-propeller_PilY1"/>
</dbReference>
<dbReference type="SUPFAM" id="SSF50998">
    <property type="entry name" value="Quinoprotein alcohol dehydrogenase-like"/>
    <property type="match status" value="1"/>
</dbReference>
<dbReference type="AlphaFoldDB" id="A0A2G8TIG6"/>
<protein>
    <recommendedName>
        <fullName evidence="8">PilY1 beta-propeller domain-containing protein</fullName>
    </recommendedName>
</protein>
<accession>A0A2G8TIG6</accession>
<keyword evidence="4" id="KW-0479">Metal-binding</keyword>
<comment type="caution">
    <text evidence="9">The sequence shown here is derived from an EMBL/GenBank/DDBJ whole genome shotgun (WGS) entry which is preliminary data.</text>
</comment>
<proteinExistence type="inferred from homology"/>
<feature type="signal peptide" evidence="7">
    <location>
        <begin position="1"/>
        <end position="28"/>
    </location>
</feature>